<dbReference type="AlphaFoldDB" id="A0A812DCB6"/>
<name>A0A812DCB6_ACAPH</name>
<keyword evidence="1" id="KW-0812">Transmembrane</keyword>
<dbReference type="EMBL" id="CAHIKZ030002879">
    <property type="protein sequence ID" value="CAE1293300.1"/>
    <property type="molecule type" value="Genomic_DNA"/>
</dbReference>
<sequence length="229" mass="27372">MYELNICNKLILSKSNALSLSLFLCLFFSVLNFFSFFLFSCLFSVSFSPSQMEFSFCLKKLFSFFLFLLLFLSFFLYFSFFFFLLLSFLSFLFSLSFFLLLSFFLSPSLFLSFSFSLSFFLLLSFFLSPSLFLSFSFSLSFFLLLSFFLSPSLFLSHYNGFQHNWYFGKVVYLVNGSNGPKSPLYYRYYHRLIYFLNNFYHFQILLKDRVGFLMKSYWSIDAFHRLKIS</sequence>
<feature type="transmembrane region" description="Helical" evidence="1">
    <location>
        <begin position="97"/>
        <end position="123"/>
    </location>
</feature>
<protein>
    <submittedName>
        <fullName evidence="2">Uncharacterized protein</fullName>
    </submittedName>
</protein>
<evidence type="ECO:0000313" key="2">
    <source>
        <dbReference type="EMBL" id="CAE1293300.1"/>
    </source>
</evidence>
<evidence type="ECO:0000256" key="1">
    <source>
        <dbReference type="SAM" id="Phobius"/>
    </source>
</evidence>
<keyword evidence="1" id="KW-0472">Membrane</keyword>
<feature type="transmembrane region" description="Helical" evidence="1">
    <location>
        <begin position="130"/>
        <end position="149"/>
    </location>
</feature>
<feature type="transmembrane region" description="Helical" evidence="1">
    <location>
        <begin position="20"/>
        <end position="43"/>
    </location>
</feature>
<gene>
    <name evidence="2" type="ORF">SPHA_49731</name>
</gene>
<dbReference type="Proteomes" id="UP000597762">
    <property type="component" value="Unassembled WGS sequence"/>
</dbReference>
<proteinExistence type="predicted"/>
<reference evidence="2" key="1">
    <citation type="submission" date="2021-01" db="EMBL/GenBank/DDBJ databases">
        <authorList>
            <person name="Li R."/>
            <person name="Bekaert M."/>
        </authorList>
    </citation>
    <scope>NUCLEOTIDE SEQUENCE</scope>
    <source>
        <strain evidence="2">Farmed</strain>
    </source>
</reference>
<organism evidence="2 3">
    <name type="scientific">Acanthosepion pharaonis</name>
    <name type="common">Pharaoh cuttlefish</name>
    <name type="synonym">Sepia pharaonis</name>
    <dbReference type="NCBI Taxonomy" id="158019"/>
    <lineage>
        <taxon>Eukaryota</taxon>
        <taxon>Metazoa</taxon>
        <taxon>Spiralia</taxon>
        <taxon>Lophotrochozoa</taxon>
        <taxon>Mollusca</taxon>
        <taxon>Cephalopoda</taxon>
        <taxon>Coleoidea</taxon>
        <taxon>Decapodiformes</taxon>
        <taxon>Sepiida</taxon>
        <taxon>Sepiina</taxon>
        <taxon>Sepiidae</taxon>
        <taxon>Acanthosepion</taxon>
    </lineage>
</organism>
<keyword evidence="1" id="KW-1133">Transmembrane helix</keyword>
<feature type="transmembrane region" description="Helical" evidence="1">
    <location>
        <begin position="64"/>
        <end position="91"/>
    </location>
</feature>
<keyword evidence="3" id="KW-1185">Reference proteome</keyword>
<evidence type="ECO:0000313" key="3">
    <source>
        <dbReference type="Proteomes" id="UP000597762"/>
    </source>
</evidence>
<comment type="caution">
    <text evidence="2">The sequence shown here is derived from an EMBL/GenBank/DDBJ whole genome shotgun (WGS) entry which is preliminary data.</text>
</comment>
<accession>A0A812DCB6</accession>